<feature type="region of interest" description="Disordered" evidence="1">
    <location>
        <begin position="1"/>
        <end position="33"/>
    </location>
</feature>
<dbReference type="AlphaFoldDB" id="A0A420IH70"/>
<evidence type="ECO:0000256" key="1">
    <source>
        <dbReference type="SAM" id="MobiDB-lite"/>
    </source>
</evidence>
<organism evidence="2 3">
    <name type="scientific">Golovinomyces cichoracearum</name>
    <dbReference type="NCBI Taxonomy" id="62708"/>
    <lineage>
        <taxon>Eukaryota</taxon>
        <taxon>Fungi</taxon>
        <taxon>Dikarya</taxon>
        <taxon>Ascomycota</taxon>
        <taxon>Pezizomycotina</taxon>
        <taxon>Leotiomycetes</taxon>
        <taxon>Erysiphales</taxon>
        <taxon>Erysiphaceae</taxon>
        <taxon>Golovinomyces</taxon>
    </lineage>
</organism>
<evidence type="ECO:0000313" key="2">
    <source>
        <dbReference type="EMBL" id="RKF73852.1"/>
    </source>
</evidence>
<dbReference type="Proteomes" id="UP000285405">
    <property type="component" value="Unassembled WGS sequence"/>
</dbReference>
<dbReference type="EMBL" id="MCBR01008788">
    <property type="protein sequence ID" value="RKF73852.1"/>
    <property type="molecule type" value="Genomic_DNA"/>
</dbReference>
<protein>
    <submittedName>
        <fullName evidence="2">Uncharacterized protein</fullName>
    </submittedName>
</protein>
<feature type="compositionally biased region" description="Polar residues" evidence="1">
    <location>
        <begin position="8"/>
        <end position="32"/>
    </location>
</feature>
<reference evidence="2 3" key="1">
    <citation type="journal article" date="2018" name="BMC Genomics">
        <title>Comparative genome analyses reveal sequence features reflecting distinct modes of host-adaptation between dicot and monocot powdery mildew.</title>
        <authorList>
            <person name="Wu Y."/>
            <person name="Ma X."/>
            <person name="Pan Z."/>
            <person name="Kale S.D."/>
            <person name="Song Y."/>
            <person name="King H."/>
            <person name="Zhang Q."/>
            <person name="Presley C."/>
            <person name="Deng X."/>
            <person name="Wei C.I."/>
            <person name="Xiao S."/>
        </authorList>
    </citation>
    <scope>NUCLEOTIDE SEQUENCE [LARGE SCALE GENOMIC DNA]</scope>
    <source>
        <strain evidence="2">UCSC1</strain>
    </source>
</reference>
<name>A0A420IH70_9PEZI</name>
<sequence>MSSSSSSDPSMNASKNTDGSSSSTTPCGTNNLPRLPRVEVLRCLRCAKAEEVINVGMMNMEEEVGMVRIGYNLWYCKRCAKTVGFEPVKHG</sequence>
<accession>A0A420IH70</accession>
<proteinExistence type="predicted"/>
<comment type="caution">
    <text evidence="2">The sequence shown here is derived from an EMBL/GenBank/DDBJ whole genome shotgun (WGS) entry which is preliminary data.</text>
</comment>
<gene>
    <name evidence="2" type="ORF">GcC1_087024</name>
</gene>
<dbReference type="OrthoDB" id="3920481at2759"/>
<evidence type="ECO:0000313" key="3">
    <source>
        <dbReference type="Proteomes" id="UP000285405"/>
    </source>
</evidence>